<reference evidence="5 6" key="1">
    <citation type="submission" date="2016-12" db="EMBL/GenBank/DDBJ databases">
        <title>Genome sequencing of Methylocaldum marinum.</title>
        <authorList>
            <person name="Takeuchi M."/>
            <person name="Kamagata Y."/>
            <person name="Hiraoka S."/>
            <person name="Oshima K."/>
            <person name="Hattori M."/>
            <person name="Iwasaki W."/>
        </authorList>
    </citation>
    <scope>NUCLEOTIDE SEQUENCE [LARGE SCALE GENOMIC DNA]</scope>
    <source>
        <strain evidence="5 6">S8</strain>
    </source>
</reference>
<keyword evidence="3" id="KW-0804">Transcription</keyword>
<organism evidence="5 6">
    <name type="scientific">Methylocaldum marinum</name>
    <dbReference type="NCBI Taxonomy" id="1432792"/>
    <lineage>
        <taxon>Bacteria</taxon>
        <taxon>Pseudomonadati</taxon>
        <taxon>Pseudomonadota</taxon>
        <taxon>Gammaproteobacteria</taxon>
        <taxon>Methylococcales</taxon>
        <taxon>Methylococcaceae</taxon>
        <taxon>Methylocaldum</taxon>
    </lineage>
</organism>
<protein>
    <submittedName>
        <fullName evidence="5">Putative transcriptional regulator</fullName>
    </submittedName>
</protein>
<evidence type="ECO:0000259" key="4">
    <source>
        <dbReference type="PROSITE" id="PS51118"/>
    </source>
</evidence>
<evidence type="ECO:0000313" key="5">
    <source>
        <dbReference type="EMBL" id="BBA36298.1"/>
    </source>
</evidence>
<dbReference type="InterPro" id="IPR036390">
    <property type="entry name" value="WH_DNA-bd_sf"/>
</dbReference>
<dbReference type="GO" id="GO:0003677">
    <property type="term" value="F:DNA binding"/>
    <property type="evidence" value="ECO:0007669"/>
    <property type="project" value="UniProtKB-KW"/>
</dbReference>
<dbReference type="SUPFAM" id="SSF46785">
    <property type="entry name" value="Winged helix' DNA-binding domain"/>
    <property type="match status" value="1"/>
</dbReference>
<dbReference type="PANTHER" id="PTHR33204:SF18">
    <property type="entry name" value="TRANSCRIPTIONAL REGULATORY PROTEIN"/>
    <property type="match status" value="1"/>
</dbReference>
<gene>
    <name evidence="5" type="ORF">sS8_4368</name>
</gene>
<accession>A0A250KX86</accession>
<evidence type="ECO:0000256" key="3">
    <source>
        <dbReference type="ARBA" id="ARBA00023163"/>
    </source>
</evidence>
<dbReference type="InterPro" id="IPR002577">
    <property type="entry name" value="HTH_HxlR"/>
</dbReference>
<evidence type="ECO:0000256" key="2">
    <source>
        <dbReference type="ARBA" id="ARBA00023125"/>
    </source>
</evidence>
<name>A0A250KX86_9GAMM</name>
<dbReference type="AlphaFoldDB" id="A0A250KX86"/>
<keyword evidence="2" id="KW-0238">DNA-binding</keyword>
<keyword evidence="1" id="KW-0805">Transcription regulation</keyword>
<dbReference type="InterPro" id="IPR036388">
    <property type="entry name" value="WH-like_DNA-bd_sf"/>
</dbReference>
<dbReference type="RefSeq" id="WP_170161200.1">
    <property type="nucleotide sequence ID" value="NZ_AP017928.1"/>
</dbReference>
<dbReference type="PANTHER" id="PTHR33204">
    <property type="entry name" value="TRANSCRIPTIONAL REGULATOR, MARR FAMILY"/>
    <property type="match status" value="1"/>
</dbReference>
<dbReference type="KEGG" id="mmai:sS8_4368"/>
<dbReference type="Pfam" id="PF01638">
    <property type="entry name" value="HxlR"/>
    <property type="match status" value="1"/>
</dbReference>
<dbReference type="PROSITE" id="PS51118">
    <property type="entry name" value="HTH_HXLR"/>
    <property type="match status" value="1"/>
</dbReference>
<sequence>MPKLLCHSDTSPCPLAHALDIIGDRWTLLIVRDLLLRNLHEYKELLNSFEGISTNILTDRLRRLVQTGLVKSVPHPESKTRKLYYLTPSGKALVHVMLEIVKWSSEHVGSAKIPPEIAAQLENDPGEFVRKVLEKLERWEAEHLA</sequence>
<dbReference type="EMBL" id="AP017928">
    <property type="protein sequence ID" value="BBA36298.1"/>
    <property type="molecule type" value="Genomic_DNA"/>
</dbReference>
<dbReference type="Gene3D" id="1.10.10.10">
    <property type="entry name" value="Winged helix-like DNA-binding domain superfamily/Winged helix DNA-binding domain"/>
    <property type="match status" value="1"/>
</dbReference>
<feature type="domain" description="HTH hxlR-type" evidence="4">
    <location>
        <begin position="13"/>
        <end position="112"/>
    </location>
</feature>
<evidence type="ECO:0000256" key="1">
    <source>
        <dbReference type="ARBA" id="ARBA00023015"/>
    </source>
</evidence>
<dbReference type="Proteomes" id="UP000266313">
    <property type="component" value="Chromosome"/>
</dbReference>
<evidence type="ECO:0000313" key="6">
    <source>
        <dbReference type="Proteomes" id="UP000266313"/>
    </source>
</evidence>
<proteinExistence type="predicted"/>
<keyword evidence="6" id="KW-1185">Reference proteome</keyword>